<evidence type="ECO:0000259" key="4">
    <source>
        <dbReference type="PROSITE" id="PS51667"/>
    </source>
</evidence>
<gene>
    <name evidence="6" type="primary">LOC104581502</name>
    <name evidence="5" type="ORF">BRADI_1g34270v3</name>
</gene>
<evidence type="ECO:0000256" key="2">
    <source>
        <dbReference type="PROSITE-ProRule" id="PRU01002"/>
    </source>
</evidence>
<feature type="compositionally biased region" description="Basic residues" evidence="3">
    <location>
        <begin position="355"/>
        <end position="375"/>
    </location>
</feature>
<keyword evidence="7" id="KW-1185">Reference proteome</keyword>
<dbReference type="EMBL" id="CM000880">
    <property type="protein sequence ID" value="KQK17408.1"/>
    <property type="molecule type" value="Genomic_DNA"/>
</dbReference>
<reference evidence="5 6" key="1">
    <citation type="journal article" date="2010" name="Nature">
        <title>Genome sequencing and analysis of the model grass Brachypodium distachyon.</title>
        <authorList>
            <consortium name="International Brachypodium Initiative"/>
        </authorList>
    </citation>
    <scope>NUCLEOTIDE SEQUENCE [LARGE SCALE GENOMIC DNA]</scope>
    <source>
        <strain evidence="5 6">Bd21</strain>
    </source>
</reference>
<dbReference type="AlphaFoldDB" id="I1GWQ2"/>
<dbReference type="KEGG" id="bdi:104581502"/>
<feature type="region of interest" description="Disordered" evidence="3">
    <location>
        <begin position="333"/>
        <end position="375"/>
    </location>
</feature>
<dbReference type="OMA" id="RWHCHRT"/>
<feature type="compositionally biased region" description="Basic and acidic residues" evidence="3">
    <location>
        <begin position="282"/>
        <end position="293"/>
    </location>
</feature>
<evidence type="ECO:0000313" key="5">
    <source>
        <dbReference type="EMBL" id="KQK17408.1"/>
    </source>
</evidence>
<reference evidence="6" key="3">
    <citation type="submission" date="2018-08" db="UniProtKB">
        <authorList>
            <consortium name="EnsemblPlants"/>
        </authorList>
    </citation>
    <scope>IDENTIFICATION</scope>
    <source>
        <strain evidence="6">cv. Bd21</strain>
    </source>
</reference>
<evidence type="ECO:0000256" key="3">
    <source>
        <dbReference type="SAM" id="MobiDB-lite"/>
    </source>
</evidence>
<dbReference type="PROSITE" id="PS51667">
    <property type="entry name" value="WRC"/>
    <property type="match status" value="1"/>
</dbReference>
<organism evidence="6">
    <name type="scientific">Brachypodium distachyon</name>
    <name type="common">Purple false brome</name>
    <name type="synonym">Trachynia distachya</name>
    <dbReference type="NCBI Taxonomy" id="15368"/>
    <lineage>
        <taxon>Eukaryota</taxon>
        <taxon>Viridiplantae</taxon>
        <taxon>Streptophyta</taxon>
        <taxon>Embryophyta</taxon>
        <taxon>Tracheophyta</taxon>
        <taxon>Spermatophyta</taxon>
        <taxon>Magnoliopsida</taxon>
        <taxon>Liliopsida</taxon>
        <taxon>Poales</taxon>
        <taxon>Poaceae</taxon>
        <taxon>BOP clade</taxon>
        <taxon>Pooideae</taxon>
        <taxon>Stipodae</taxon>
        <taxon>Brachypodieae</taxon>
        <taxon>Brachypodium</taxon>
    </lineage>
</organism>
<accession>I1GWQ2</accession>
<sequence>MRIRRCASRLVLGSAYDFAAAPDPAPRFELPPPPPARATPPADESHAGGGSFAAEAPSSGLLCELSLSPWDLMSQLDLSDPQEKEFFMLTYFVSVPFRASWLLPTNMPVSFIKEEVEEEQENAVAVDMVDEVNVRPPNKVARKMARKQILAKEGKNAREQKKKAKLETEEDNGLAAREPELWKCKKNDGKRWFCHRTVNKPNSYCLYHSDRKRAAPPLLPAASKTSWSSKLRKKKAVVDACEGFYYYAGFGPSRSKRHLTGSTLQDIPLADEQQDHSPPTEQQEKAPAAEDHAAPTPGEKAQTDAADYQAAADIDEPKCDDMGWIAGCDEESSDDAFGFNDEPRAVSVDGDIKRKSPVKKRWRKPVKARSLKSLM</sequence>
<reference evidence="5" key="2">
    <citation type="submission" date="2017-06" db="EMBL/GenBank/DDBJ databases">
        <title>WGS assembly of Brachypodium distachyon.</title>
        <authorList>
            <consortium name="The International Brachypodium Initiative"/>
            <person name="Lucas S."/>
            <person name="Harmon-Smith M."/>
            <person name="Lail K."/>
            <person name="Tice H."/>
            <person name="Grimwood J."/>
            <person name="Bruce D."/>
            <person name="Barry K."/>
            <person name="Shu S."/>
            <person name="Lindquist E."/>
            <person name="Wang M."/>
            <person name="Pitluck S."/>
            <person name="Vogel J.P."/>
            <person name="Garvin D.F."/>
            <person name="Mockler T.C."/>
            <person name="Schmutz J."/>
            <person name="Rokhsar D."/>
            <person name="Bevan M.W."/>
        </authorList>
    </citation>
    <scope>NUCLEOTIDE SEQUENCE</scope>
    <source>
        <strain evidence="5">Bd21</strain>
    </source>
</reference>
<dbReference type="Gramene" id="KQK17408">
    <property type="protein sequence ID" value="KQK17408"/>
    <property type="gene ID" value="BRADI_1g34270v3"/>
</dbReference>
<feature type="domain" description="WRC" evidence="4">
    <location>
        <begin position="178"/>
        <end position="222"/>
    </location>
</feature>
<dbReference type="PANTHER" id="PTHR34680:SF8">
    <property type="entry name" value="WRC DOMAIN-CONTAINING PROTEIN"/>
    <property type="match status" value="1"/>
</dbReference>
<name>I1GWQ2_BRADI</name>
<dbReference type="PANTHER" id="PTHR34680">
    <property type="entry name" value="EXPRESSED PROTEIN"/>
    <property type="match status" value="1"/>
</dbReference>
<dbReference type="FunCoup" id="I1GWQ2">
    <property type="interactions" value="170"/>
</dbReference>
<keyword evidence="1" id="KW-0539">Nucleus</keyword>
<evidence type="ECO:0000313" key="6">
    <source>
        <dbReference type="EnsemblPlants" id="KQK17408"/>
    </source>
</evidence>
<protein>
    <recommendedName>
        <fullName evidence="4">WRC domain-containing protein</fullName>
    </recommendedName>
</protein>
<dbReference type="RefSeq" id="XP_010227429.1">
    <property type="nucleotide sequence ID" value="XM_010229127.3"/>
</dbReference>
<dbReference type="InterPro" id="IPR014977">
    <property type="entry name" value="WRC_dom"/>
</dbReference>
<dbReference type="Proteomes" id="UP000008810">
    <property type="component" value="Chromosome 1"/>
</dbReference>
<dbReference type="OrthoDB" id="787182at2759"/>
<dbReference type="GeneID" id="104581502"/>
<evidence type="ECO:0000256" key="1">
    <source>
        <dbReference type="ARBA" id="ARBA00023242"/>
    </source>
</evidence>
<feature type="region of interest" description="Disordered" evidence="3">
    <location>
        <begin position="271"/>
        <end position="310"/>
    </location>
</feature>
<evidence type="ECO:0000313" key="7">
    <source>
        <dbReference type="Proteomes" id="UP000008810"/>
    </source>
</evidence>
<dbReference type="EnsemblPlants" id="KQK17408">
    <property type="protein sequence ID" value="KQK17408"/>
    <property type="gene ID" value="BRADI_1g34270v3"/>
</dbReference>
<feature type="region of interest" description="Disordered" evidence="3">
    <location>
        <begin position="23"/>
        <end position="53"/>
    </location>
</feature>
<dbReference type="eggNOG" id="ENOG502S07X">
    <property type="taxonomic scope" value="Eukaryota"/>
</dbReference>
<proteinExistence type="predicted"/>
<dbReference type="Pfam" id="PF08879">
    <property type="entry name" value="WRC"/>
    <property type="match status" value="1"/>
</dbReference>
<dbReference type="HOGENOM" id="CLU_060431_0_0_1"/>
<comment type="caution">
    <text evidence="2">Lacks conserved residue(s) required for the propagation of feature annotation.</text>
</comment>
<feature type="compositionally biased region" description="Pro residues" evidence="3">
    <location>
        <begin position="23"/>
        <end position="38"/>
    </location>
</feature>